<comment type="caution">
    <text evidence="1">The sequence shown here is derived from an EMBL/GenBank/DDBJ whole genome shotgun (WGS) entry which is preliminary data.</text>
</comment>
<keyword evidence="2" id="KW-1185">Reference proteome</keyword>
<organism evidence="1 2">
    <name type="scientific">Trifolium medium</name>
    <dbReference type="NCBI Taxonomy" id="97028"/>
    <lineage>
        <taxon>Eukaryota</taxon>
        <taxon>Viridiplantae</taxon>
        <taxon>Streptophyta</taxon>
        <taxon>Embryophyta</taxon>
        <taxon>Tracheophyta</taxon>
        <taxon>Spermatophyta</taxon>
        <taxon>Magnoliopsida</taxon>
        <taxon>eudicotyledons</taxon>
        <taxon>Gunneridae</taxon>
        <taxon>Pentapetalae</taxon>
        <taxon>rosids</taxon>
        <taxon>fabids</taxon>
        <taxon>Fabales</taxon>
        <taxon>Fabaceae</taxon>
        <taxon>Papilionoideae</taxon>
        <taxon>50 kb inversion clade</taxon>
        <taxon>NPAAA clade</taxon>
        <taxon>Hologalegina</taxon>
        <taxon>IRL clade</taxon>
        <taxon>Trifolieae</taxon>
        <taxon>Trifolium</taxon>
    </lineage>
</organism>
<dbReference type="AlphaFoldDB" id="A0A392TSD3"/>
<dbReference type="EMBL" id="LXQA010649378">
    <property type="protein sequence ID" value="MCI64101.1"/>
    <property type="molecule type" value="Genomic_DNA"/>
</dbReference>
<evidence type="ECO:0000313" key="2">
    <source>
        <dbReference type="Proteomes" id="UP000265520"/>
    </source>
</evidence>
<feature type="non-terminal residue" evidence="1">
    <location>
        <position position="1"/>
    </location>
</feature>
<reference evidence="1 2" key="1">
    <citation type="journal article" date="2018" name="Front. Plant Sci.">
        <title>Red Clover (Trifolium pratense) and Zigzag Clover (T. medium) - A Picture of Genomic Similarities and Differences.</title>
        <authorList>
            <person name="Dluhosova J."/>
            <person name="Istvanek J."/>
            <person name="Nedelnik J."/>
            <person name="Repkova J."/>
        </authorList>
    </citation>
    <scope>NUCLEOTIDE SEQUENCE [LARGE SCALE GENOMIC DNA]</scope>
    <source>
        <strain evidence="2">cv. 10/8</strain>
        <tissue evidence="1">Leaf</tissue>
    </source>
</reference>
<dbReference type="Proteomes" id="UP000265520">
    <property type="component" value="Unassembled WGS sequence"/>
</dbReference>
<protein>
    <submittedName>
        <fullName evidence="1">Uncharacterized protein</fullName>
    </submittedName>
</protein>
<sequence>LRISEELIELQFRTSSAGDTEQDCIAPLSSCDRIFLRTTPIATEPCCSSSSSSN</sequence>
<evidence type="ECO:0000313" key="1">
    <source>
        <dbReference type="EMBL" id="MCI64101.1"/>
    </source>
</evidence>
<accession>A0A392TSD3</accession>
<name>A0A392TSD3_9FABA</name>
<proteinExistence type="predicted"/>